<name>A0A6J5UBK6_PRUAR</name>
<evidence type="ECO:0000313" key="2">
    <source>
        <dbReference type="Proteomes" id="UP000507222"/>
    </source>
</evidence>
<dbReference type="Proteomes" id="UP000507222">
    <property type="component" value="Unassembled WGS sequence"/>
</dbReference>
<organism evidence="1 2">
    <name type="scientific">Prunus armeniaca</name>
    <name type="common">Apricot</name>
    <name type="synonym">Armeniaca vulgaris</name>
    <dbReference type="NCBI Taxonomy" id="36596"/>
    <lineage>
        <taxon>Eukaryota</taxon>
        <taxon>Viridiplantae</taxon>
        <taxon>Streptophyta</taxon>
        <taxon>Embryophyta</taxon>
        <taxon>Tracheophyta</taxon>
        <taxon>Spermatophyta</taxon>
        <taxon>Magnoliopsida</taxon>
        <taxon>eudicotyledons</taxon>
        <taxon>Gunneridae</taxon>
        <taxon>Pentapetalae</taxon>
        <taxon>rosids</taxon>
        <taxon>fabids</taxon>
        <taxon>Rosales</taxon>
        <taxon>Rosaceae</taxon>
        <taxon>Amygdaloideae</taxon>
        <taxon>Amygdaleae</taxon>
        <taxon>Prunus</taxon>
    </lineage>
</organism>
<sequence length="69" mass="8079">METMAVASHVLLQAWNPSYSQHGFRNFASCKLVYKSPWYDHDYFFLLCWPNFLAPQVRLIGRTWPSVGV</sequence>
<accession>A0A6J5UBK6</accession>
<gene>
    <name evidence="1" type="ORF">CURHAP_LOCUS21895</name>
</gene>
<reference evidence="1 2" key="1">
    <citation type="submission" date="2020-05" db="EMBL/GenBank/DDBJ databases">
        <authorList>
            <person name="Campoy J."/>
            <person name="Schneeberger K."/>
            <person name="Spophaly S."/>
        </authorList>
    </citation>
    <scope>NUCLEOTIDE SEQUENCE [LARGE SCALE GENOMIC DNA]</scope>
    <source>
        <strain evidence="1">PruArmRojPasFocal</strain>
    </source>
</reference>
<proteinExistence type="predicted"/>
<dbReference type="EMBL" id="CAEKDK010000003">
    <property type="protein sequence ID" value="CAB4273750.1"/>
    <property type="molecule type" value="Genomic_DNA"/>
</dbReference>
<dbReference type="AlphaFoldDB" id="A0A6J5UBK6"/>
<protein>
    <submittedName>
        <fullName evidence="1">Uncharacterized protein</fullName>
    </submittedName>
</protein>
<evidence type="ECO:0000313" key="1">
    <source>
        <dbReference type="EMBL" id="CAB4273750.1"/>
    </source>
</evidence>